<evidence type="ECO:0000313" key="3">
    <source>
        <dbReference type="Proteomes" id="UP000708208"/>
    </source>
</evidence>
<name>A0A8J2L2K1_9HEXA</name>
<protein>
    <submittedName>
        <fullName evidence="2">Uncharacterized protein</fullName>
    </submittedName>
</protein>
<reference evidence="2" key="1">
    <citation type="submission" date="2021-06" db="EMBL/GenBank/DDBJ databases">
        <authorList>
            <person name="Hodson N. C."/>
            <person name="Mongue J. A."/>
            <person name="Jaron S. K."/>
        </authorList>
    </citation>
    <scope>NUCLEOTIDE SEQUENCE</scope>
</reference>
<dbReference type="AlphaFoldDB" id="A0A8J2L2K1"/>
<proteinExistence type="predicted"/>
<feature type="transmembrane region" description="Helical" evidence="1">
    <location>
        <begin position="39"/>
        <end position="62"/>
    </location>
</feature>
<keyword evidence="1" id="KW-0812">Transmembrane</keyword>
<accession>A0A8J2L2K1</accession>
<keyword evidence="3" id="KW-1185">Reference proteome</keyword>
<evidence type="ECO:0000313" key="2">
    <source>
        <dbReference type="EMBL" id="CAG7826426.1"/>
    </source>
</evidence>
<evidence type="ECO:0000256" key="1">
    <source>
        <dbReference type="SAM" id="Phobius"/>
    </source>
</evidence>
<keyword evidence="1" id="KW-0472">Membrane</keyword>
<sequence length="116" mass="13044">CCNTPTPVELNAEAGGTKEKMYRDGTNRTDQVSEVANTYSLIIGFLLLRMDQVVILGLILILSLKYIFFDSKLEPVVEGSSISAAPDSQRRIVKRSEPSIQLFFPYCPFPVTFLYF</sequence>
<gene>
    <name evidence="2" type="ORF">AFUS01_LOCUS36479</name>
</gene>
<dbReference type="Proteomes" id="UP000708208">
    <property type="component" value="Unassembled WGS sequence"/>
</dbReference>
<organism evidence="2 3">
    <name type="scientific">Allacma fusca</name>
    <dbReference type="NCBI Taxonomy" id="39272"/>
    <lineage>
        <taxon>Eukaryota</taxon>
        <taxon>Metazoa</taxon>
        <taxon>Ecdysozoa</taxon>
        <taxon>Arthropoda</taxon>
        <taxon>Hexapoda</taxon>
        <taxon>Collembola</taxon>
        <taxon>Symphypleona</taxon>
        <taxon>Sminthuridae</taxon>
        <taxon>Allacma</taxon>
    </lineage>
</organism>
<dbReference type="EMBL" id="CAJVCH010539733">
    <property type="protein sequence ID" value="CAG7826426.1"/>
    <property type="molecule type" value="Genomic_DNA"/>
</dbReference>
<feature type="non-terminal residue" evidence="2">
    <location>
        <position position="1"/>
    </location>
</feature>
<comment type="caution">
    <text evidence="2">The sequence shown here is derived from an EMBL/GenBank/DDBJ whole genome shotgun (WGS) entry which is preliminary data.</text>
</comment>
<keyword evidence="1" id="KW-1133">Transmembrane helix</keyword>